<dbReference type="PANTHER" id="PTHR33480:SF1">
    <property type="entry name" value="TYR RECOMBINASE DOMAIN-CONTAINING PROTEIN"/>
    <property type="match status" value="1"/>
</dbReference>
<sequence>MVEIRGKRGRKVPMILIPEVKESIDLSYETRQAVGIPDENPFIFARSSRLSLEHMRALDCLRKFATECESPLSNTTNITSTKLRKYIATISQVLSLKETEVDWLARHFGHDIQVHRDFYRLHESTSEIAKVSKLLLTIDQGETKKIAGKSLAEIDLNGYNLCTHLNLKRIFLKKSEDKRSRNTTKKIVQCLSKEHFFLPSTMFQNTSSMSNFFPGFITLSGDMLKQILMGTFCYCHHPSGYY</sequence>
<dbReference type="Proteomes" id="UP001159427">
    <property type="component" value="Unassembled WGS sequence"/>
</dbReference>
<reference evidence="1 2" key="1">
    <citation type="submission" date="2022-05" db="EMBL/GenBank/DDBJ databases">
        <authorList>
            <consortium name="Genoscope - CEA"/>
            <person name="William W."/>
        </authorList>
    </citation>
    <scope>NUCLEOTIDE SEQUENCE [LARGE SCALE GENOMIC DNA]</scope>
</reference>
<keyword evidence="2" id="KW-1185">Reference proteome</keyword>
<comment type="caution">
    <text evidence="1">The sequence shown here is derived from an EMBL/GenBank/DDBJ whole genome shotgun (WGS) entry which is preliminary data.</text>
</comment>
<evidence type="ECO:0000313" key="2">
    <source>
        <dbReference type="Proteomes" id="UP001159427"/>
    </source>
</evidence>
<organism evidence="1 2">
    <name type="scientific">Porites evermanni</name>
    <dbReference type="NCBI Taxonomy" id="104178"/>
    <lineage>
        <taxon>Eukaryota</taxon>
        <taxon>Metazoa</taxon>
        <taxon>Cnidaria</taxon>
        <taxon>Anthozoa</taxon>
        <taxon>Hexacorallia</taxon>
        <taxon>Scleractinia</taxon>
        <taxon>Fungiina</taxon>
        <taxon>Poritidae</taxon>
        <taxon>Porites</taxon>
    </lineage>
</organism>
<name>A0ABN8LX57_9CNID</name>
<accession>A0ABN8LX57</accession>
<dbReference type="PANTHER" id="PTHR33480">
    <property type="entry name" value="SET DOMAIN-CONTAINING PROTEIN-RELATED"/>
    <property type="match status" value="1"/>
</dbReference>
<gene>
    <name evidence="1" type="ORF">PEVE_00008370</name>
</gene>
<evidence type="ECO:0000313" key="1">
    <source>
        <dbReference type="EMBL" id="CAH3020713.1"/>
    </source>
</evidence>
<dbReference type="EMBL" id="CALNXI010000157">
    <property type="protein sequence ID" value="CAH3020713.1"/>
    <property type="molecule type" value="Genomic_DNA"/>
</dbReference>
<protein>
    <submittedName>
        <fullName evidence="1">Uncharacterized protein</fullName>
    </submittedName>
</protein>
<proteinExistence type="predicted"/>